<protein>
    <submittedName>
        <fullName evidence="2">Uncharacterized protein</fullName>
    </submittedName>
</protein>
<sequence length="116" mass="12964">MNVYPQIIVASVFLNLSSNIAWADEVNLEGLTWTEQKCVLYQSAWNWAYDSIGPEGVSAEFIAQNDSFMATGCTERTVVCPRSDEELDMANMLTVMTMNEGMASTFVPFTCREEAQ</sequence>
<dbReference type="EMBL" id="CP014328">
    <property type="protein sequence ID" value="AML53794.1"/>
    <property type="molecule type" value="Genomic_DNA"/>
</dbReference>
<keyword evidence="2" id="KW-0614">Plasmid</keyword>
<dbReference type="RefSeq" id="WP_039000079.1">
    <property type="nucleotide sequence ID" value="NZ_CP014328.1"/>
</dbReference>
<proteinExistence type="predicted"/>
<evidence type="ECO:0000313" key="3">
    <source>
        <dbReference type="Proteomes" id="UP000070371"/>
    </source>
</evidence>
<gene>
    <name evidence="2" type="ORF">RC74_21305</name>
</gene>
<evidence type="ECO:0000256" key="1">
    <source>
        <dbReference type="SAM" id="SignalP"/>
    </source>
</evidence>
<keyword evidence="1" id="KW-0732">Signal</keyword>
<accession>A0A126V636</accession>
<keyword evidence="3" id="KW-1185">Reference proteome</keyword>
<dbReference type="AlphaFoldDB" id="A0A126V636"/>
<name>A0A126V636_9RHOB</name>
<dbReference type="Proteomes" id="UP000070371">
    <property type="component" value="Plasmid unnamed"/>
</dbReference>
<dbReference type="OrthoDB" id="7726273at2"/>
<feature type="chain" id="PRO_5007443362" evidence="1">
    <location>
        <begin position="24"/>
        <end position="116"/>
    </location>
</feature>
<dbReference type="KEGG" id="hat:RC74_21305"/>
<evidence type="ECO:0000313" key="2">
    <source>
        <dbReference type="EMBL" id="AML53794.1"/>
    </source>
</evidence>
<feature type="signal peptide" evidence="1">
    <location>
        <begin position="1"/>
        <end position="23"/>
    </location>
</feature>
<geneLocation type="plasmid" evidence="2">
    <name>unnamed</name>
</geneLocation>
<organism evidence="2 3">
    <name type="scientific">Falsihalocynthiibacter arcticus</name>
    <dbReference type="NCBI Taxonomy" id="1579316"/>
    <lineage>
        <taxon>Bacteria</taxon>
        <taxon>Pseudomonadati</taxon>
        <taxon>Pseudomonadota</taxon>
        <taxon>Alphaproteobacteria</taxon>
        <taxon>Rhodobacterales</taxon>
        <taxon>Roseobacteraceae</taxon>
        <taxon>Falsihalocynthiibacter</taxon>
    </lineage>
</organism>
<reference evidence="2 3" key="1">
    <citation type="submission" date="2016-02" db="EMBL/GenBank/DDBJ databases">
        <title>Complete genome sequence of Halocynthiibacter arcticus PAMC 20958t from arctic marine sediment.</title>
        <authorList>
            <person name="Lee Y.M."/>
            <person name="Baek K."/>
            <person name="Lee H.K."/>
            <person name="Shin S.C."/>
        </authorList>
    </citation>
    <scope>NUCLEOTIDE SEQUENCE [LARGE SCALE GENOMIC DNA]</scope>
    <source>
        <strain evidence="2">PAMC 20958</strain>
        <plasmid evidence="3">Plasmid</plasmid>
    </source>
</reference>